<dbReference type="PANTHER" id="PTHR31516">
    <property type="entry name" value="STABILIZER OF AXONEMAL MICROTUBULES 2"/>
    <property type="match status" value="1"/>
</dbReference>
<dbReference type="EMBL" id="JAFIRN010000005">
    <property type="protein sequence ID" value="KAG5849527.1"/>
    <property type="molecule type" value="Genomic_DNA"/>
</dbReference>
<reference evidence="3" key="1">
    <citation type="submission" date="2021-01" db="EMBL/GenBank/DDBJ databases">
        <title>A chromosome-scale assembly of European eel, Anguilla anguilla.</title>
        <authorList>
            <person name="Henkel C."/>
            <person name="Jong-Raadsen S.A."/>
            <person name="Dufour S."/>
            <person name="Weltzien F.-A."/>
            <person name="Palstra A.P."/>
            <person name="Pelster B."/>
            <person name="Spaink H.P."/>
            <person name="Van Den Thillart G.E."/>
            <person name="Jansen H."/>
            <person name="Zahm M."/>
            <person name="Klopp C."/>
            <person name="Cedric C."/>
            <person name="Louis A."/>
            <person name="Berthelot C."/>
            <person name="Parey E."/>
            <person name="Roest Crollius H."/>
            <person name="Montfort J."/>
            <person name="Robinson-Rechavi M."/>
            <person name="Bucao C."/>
            <person name="Bouchez O."/>
            <person name="Gislard M."/>
            <person name="Lluch J."/>
            <person name="Milhes M."/>
            <person name="Lampietro C."/>
            <person name="Lopez Roques C."/>
            <person name="Donnadieu C."/>
            <person name="Braasch I."/>
            <person name="Desvignes T."/>
            <person name="Postlethwait J."/>
            <person name="Bobe J."/>
            <person name="Guiguen Y."/>
            <person name="Dirks R."/>
        </authorList>
    </citation>
    <scope>NUCLEOTIDE SEQUENCE</scope>
    <source>
        <strain evidence="3">Tag_6206</strain>
        <tissue evidence="3">Liver</tissue>
    </source>
</reference>
<gene>
    <name evidence="3" type="ORF">ANANG_G00111900</name>
</gene>
<dbReference type="InterPro" id="IPR033336">
    <property type="entry name" value="SAXO1/2"/>
</dbReference>
<proteinExistence type="inferred from homology"/>
<dbReference type="GO" id="GO:0036064">
    <property type="term" value="C:ciliary basal body"/>
    <property type="evidence" value="ECO:0007669"/>
    <property type="project" value="TreeGrafter"/>
</dbReference>
<dbReference type="Proteomes" id="UP001044222">
    <property type="component" value="Unassembled WGS sequence"/>
</dbReference>
<comment type="caution">
    <text evidence="3">The sequence shown here is derived from an EMBL/GenBank/DDBJ whole genome shotgun (WGS) entry which is preliminary data.</text>
</comment>
<sequence length="218" mass="25004">MPKLPVARDKNVSEYQGNYKVWPALSIRKRRPMDCIRLKGDFDLLTNYAAVYKGVKGEVAKLVRPQDNVGTDQSPFKTFTEYQDTYKAWSVLPVRSKKPVEYRARGDVDFVSNYAQEYKAWKIQRRLPIIHLEQTAMPVGPFQNITSYRYDFTHRVAKQPPGSNRPNGGETQLLIKGRQLPRSISTKESRESRSTDAKTASGRGQPAQRYAARESRSF</sequence>
<dbReference type="GO" id="GO:0005879">
    <property type="term" value="C:axonemal microtubule"/>
    <property type="evidence" value="ECO:0007669"/>
    <property type="project" value="TreeGrafter"/>
</dbReference>
<evidence type="ECO:0000313" key="4">
    <source>
        <dbReference type="Proteomes" id="UP001044222"/>
    </source>
</evidence>
<feature type="compositionally biased region" description="Basic and acidic residues" evidence="2">
    <location>
        <begin position="185"/>
        <end position="196"/>
    </location>
</feature>
<evidence type="ECO:0000313" key="3">
    <source>
        <dbReference type="EMBL" id="KAG5849527.1"/>
    </source>
</evidence>
<feature type="compositionally biased region" description="Polar residues" evidence="2">
    <location>
        <begin position="161"/>
        <end position="170"/>
    </location>
</feature>
<feature type="region of interest" description="Disordered" evidence="2">
    <location>
        <begin position="156"/>
        <end position="218"/>
    </location>
</feature>
<dbReference type="GO" id="GO:0005814">
    <property type="term" value="C:centriole"/>
    <property type="evidence" value="ECO:0007669"/>
    <property type="project" value="TreeGrafter"/>
</dbReference>
<evidence type="ECO:0000256" key="1">
    <source>
        <dbReference type="ARBA" id="ARBA00008738"/>
    </source>
</evidence>
<dbReference type="GO" id="GO:0008017">
    <property type="term" value="F:microtubule binding"/>
    <property type="evidence" value="ECO:0007669"/>
    <property type="project" value="InterPro"/>
</dbReference>
<keyword evidence="4" id="KW-1185">Reference proteome</keyword>
<comment type="similarity">
    <text evidence="1">Belongs to the FAM154 family.</text>
</comment>
<dbReference type="PANTHER" id="PTHR31516:SF17">
    <property type="entry name" value="STABILIZER OF AXONEMAL MICROTUBULES 2"/>
    <property type="match status" value="1"/>
</dbReference>
<accession>A0A9D3MIH9</accession>
<evidence type="ECO:0000256" key="2">
    <source>
        <dbReference type="SAM" id="MobiDB-lite"/>
    </source>
</evidence>
<dbReference type="GO" id="GO:0036126">
    <property type="term" value="C:sperm flagellum"/>
    <property type="evidence" value="ECO:0007669"/>
    <property type="project" value="TreeGrafter"/>
</dbReference>
<protein>
    <submittedName>
        <fullName evidence="3">Uncharacterized protein</fullName>
    </submittedName>
</protein>
<dbReference type="Pfam" id="PF05217">
    <property type="entry name" value="SAXO1-2"/>
    <property type="match status" value="1"/>
</dbReference>
<name>A0A9D3MIH9_ANGAN</name>
<dbReference type="AlphaFoldDB" id="A0A9D3MIH9"/>
<organism evidence="3 4">
    <name type="scientific">Anguilla anguilla</name>
    <name type="common">European freshwater eel</name>
    <name type="synonym">Muraena anguilla</name>
    <dbReference type="NCBI Taxonomy" id="7936"/>
    <lineage>
        <taxon>Eukaryota</taxon>
        <taxon>Metazoa</taxon>
        <taxon>Chordata</taxon>
        <taxon>Craniata</taxon>
        <taxon>Vertebrata</taxon>
        <taxon>Euteleostomi</taxon>
        <taxon>Actinopterygii</taxon>
        <taxon>Neopterygii</taxon>
        <taxon>Teleostei</taxon>
        <taxon>Anguilliformes</taxon>
        <taxon>Anguillidae</taxon>
        <taxon>Anguilla</taxon>
    </lineage>
</organism>